<dbReference type="InterPro" id="IPR052716">
    <property type="entry name" value="MOSC_domain"/>
</dbReference>
<sequence length="174" mass="18145">MHDIDTDREPKDVGRLVGIFIAPQRGAPVVARNAATAVVGRGLAGDRYYHGTGTFSARAGLFAGARELSLIDAAAVERCNARLRAAGEREVSAGDLRRNLVIAGLDLRAHRGRTLVIGAVHVVVRSTCPPCGYLGRRLGVDMRSALRGIGGVRAAVARGGRLAVGMPVSGLDDG</sequence>
<protein>
    <recommendedName>
        <fullName evidence="1">MOSC domain-containing protein</fullName>
    </recommendedName>
</protein>
<dbReference type="OrthoDB" id="1550913at2"/>
<gene>
    <name evidence="2" type="ORF">SAHL_09945</name>
</gene>
<comment type="caution">
    <text evidence="2">The sequence shown here is derived from an EMBL/GenBank/DDBJ whole genome shotgun (WGS) entry which is preliminary data.</text>
</comment>
<reference evidence="2 3" key="1">
    <citation type="submission" date="2013-10" db="EMBL/GenBank/DDBJ databases">
        <title>Salinisphaera halophila YIM 95161 Genome Sequencing.</title>
        <authorList>
            <person name="Lai Q."/>
            <person name="Li C."/>
            <person name="Shao Z."/>
        </authorList>
    </citation>
    <scope>NUCLEOTIDE SEQUENCE [LARGE SCALE GENOMIC DNA]</scope>
    <source>
        <strain evidence="2 3">YIM 95161</strain>
    </source>
</reference>
<evidence type="ECO:0000259" key="1">
    <source>
        <dbReference type="PROSITE" id="PS51340"/>
    </source>
</evidence>
<organism evidence="2 3">
    <name type="scientific">Salinisphaera orenii YIM 95161</name>
    <dbReference type="NCBI Taxonomy" id="1051139"/>
    <lineage>
        <taxon>Bacteria</taxon>
        <taxon>Pseudomonadati</taxon>
        <taxon>Pseudomonadota</taxon>
        <taxon>Gammaproteobacteria</taxon>
        <taxon>Salinisphaerales</taxon>
        <taxon>Salinisphaeraceae</taxon>
        <taxon>Salinisphaera</taxon>
    </lineage>
</organism>
<dbReference type="Proteomes" id="UP000285123">
    <property type="component" value="Unassembled WGS sequence"/>
</dbReference>
<dbReference type="GO" id="GO:0030170">
    <property type="term" value="F:pyridoxal phosphate binding"/>
    <property type="evidence" value="ECO:0007669"/>
    <property type="project" value="InterPro"/>
</dbReference>
<dbReference type="Pfam" id="PF03473">
    <property type="entry name" value="MOSC"/>
    <property type="match status" value="1"/>
</dbReference>
<feature type="domain" description="MOSC" evidence="1">
    <location>
        <begin position="27"/>
        <end position="171"/>
    </location>
</feature>
<dbReference type="Gene3D" id="2.40.33.20">
    <property type="entry name" value="PK beta-barrel domain-like"/>
    <property type="match status" value="1"/>
</dbReference>
<dbReference type="SUPFAM" id="SSF50800">
    <property type="entry name" value="PK beta-barrel domain-like"/>
    <property type="match status" value="1"/>
</dbReference>
<dbReference type="PANTHER" id="PTHR36930:SF1">
    <property type="entry name" value="MOSC DOMAIN-CONTAINING PROTEIN"/>
    <property type="match status" value="1"/>
</dbReference>
<dbReference type="GO" id="GO:0003824">
    <property type="term" value="F:catalytic activity"/>
    <property type="evidence" value="ECO:0007669"/>
    <property type="project" value="InterPro"/>
</dbReference>
<dbReference type="InterPro" id="IPR005302">
    <property type="entry name" value="MoCF_Sase_C"/>
</dbReference>
<dbReference type="EMBL" id="AYKF01000086">
    <property type="protein sequence ID" value="ROO28560.1"/>
    <property type="molecule type" value="Genomic_DNA"/>
</dbReference>
<dbReference type="RefSeq" id="WP_123591265.1">
    <property type="nucleotide sequence ID" value="NZ_AYKF01000086.1"/>
</dbReference>
<dbReference type="PROSITE" id="PS51340">
    <property type="entry name" value="MOSC"/>
    <property type="match status" value="1"/>
</dbReference>
<dbReference type="PANTHER" id="PTHR36930">
    <property type="entry name" value="METAL-SULFUR CLUSTER BIOSYNTHESIS PROTEINS YUAD-RELATED"/>
    <property type="match status" value="1"/>
</dbReference>
<name>A0A423PSH7_9GAMM</name>
<accession>A0A423PSH7</accession>
<dbReference type="GO" id="GO:0030151">
    <property type="term" value="F:molybdenum ion binding"/>
    <property type="evidence" value="ECO:0007669"/>
    <property type="project" value="InterPro"/>
</dbReference>
<dbReference type="InterPro" id="IPR011037">
    <property type="entry name" value="Pyrv_Knase-like_insert_dom_sf"/>
</dbReference>
<evidence type="ECO:0000313" key="3">
    <source>
        <dbReference type="Proteomes" id="UP000285123"/>
    </source>
</evidence>
<evidence type="ECO:0000313" key="2">
    <source>
        <dbReference type="EMBL" id="ROO28560.1"/>
    </source>
</evidence>
<dbReference type="AlphaFoldDB" id="A0A423PSH7"/>
<proteinExistence type="predicted"/>